<name>A0A388KUP9_CHABU</name>
<evidence type="ECO:0000313" key="2">
    <source>
        <dbReference type="EMBL" id="GBG73673.1"/>
    </source>
</evidence>
<proteinExistence type="predicted"/>
<gene>
    <name evidence="2" type="ORF">CBR_g17015</name>
</gene>
<protein>
    <recommendedName>
        <fullName evidence="4">Myb-like domain-containing protein</fullName>
    </recommendedName>
</protein>
<evidence type="ECO:0000256" key="1">
    <source>
        <dbReference type="SAM" id="MobiDB-lite"/>
    </source>
</evidence>
<feature type="region of interest" description="Disordered" evidence="1">
    <location>
        <begin position="56"/>
        <end position="126"/>
    </location>
</feature>
<feature type="region of interest" description="Disordered" evidence="1">
    <location>
        <begin position="226"/>
        <end position="274"/>
    </location>
</feature>
<organism evidence="2 3">
    <name type="scientific">Chara braunii</name>
    <name type="common">Braun's stonewort</name>
    <dbReference type="NCBI Taxonomy" id="69332"/>
    <lineage>
        <taxon>Eukaryota</taxon>
        <taxon>Viridiplantae</taxon>
        <taxon>Streptophyta</taxon>
        <taxon>Charophyceae</taxon>
        <taxon>Charales</taxon>
        <taxon>Characeae</taxon>
        <taxon>Chara</taxon>
    </lineage>
</organism>
<feature type="compositionally biased region" description="Gly residues" evidence="1">
    <location>
        <begin position="230"/>
        <end position="245"/>
    </location>
</feature>
<dbReference type="PANTHER" id="PTHR33492:SF11">
    <property type="entry name" value="OS04G0670900 PROTEIN"/>
    <property type="match status" value="1"/>
</dbReference>
<feature type="compositionally biased region" description="Low complexity" evidence="1">
    <location>
        <begin position="103"/>
        <end position="119"/>
    </location>
</feature>
<dbReference type="Proteomes" id="UP000265515">
    <property type="component" value="Unassembled WGS sequence"/>
</dbReference>
<comment type="caution">
    <text evidence="2">The sequence shown here is derived from an EMBL/GenBank/DDBJ whole genome shotgun (WGS) entry which is preliminary data.</text>
</comment>
<reference evidence="2 3" key="1">
    <citation type="journal article" date="2018" name="Cell">
        <title>The Chara Genome: Secondary Complexity and Implications for Plant Terrestrialization.</title>
        <authorList>
            <person name="Nishiyama T."/>
            <person name="Sakayama H."/>
            <person name="Vries J.D."/>
            <person name="Buschmann H."/>
            <person name="Saint-Marcoux D."/>
            <person name="Ullrich K.K."/>
            <person name="Haas F.B."/>
            <person name="Vanderstraeten L."/>
            <person name="Becker D."/>
            <person name="Lang D."/>
            <person name="Vosolsobe S."/>
            <person name="Rombauts S."/>
            <person name="Wilhelmsson P.K.I."/>
            <person name="Janitza P."/>
            <person name="Kern R."/>
            <person name="Heyl A."/>
            <person name="Rumpler F."/>
            <person name="Villalobos L.I.A.C."/>
            <person name="Clay J.M."/>
            <person name="Skokan R."/>
            <person name="Toyoda A."/>
            <person name="Suzuki Y."/>
            <person name="Kagoshima H."/>
            <person name="Schijlen E."/>
            <person name="Tajeshwar N."/>
            <person name="Catarino B."/>
            <person name="Hetherington A.J."/>
            <person name="Saltykova A."/>
            <person name="Bonnot C."/>
            <person name="Breuninger H."/>
            <person name="Symeonidi A."/>
            <person name="Radhakrishnan G.V."/>
            <person name="Van Nieuwerburgh F."/>
            <person name="Deforce D."/>
            <person name="Chang C."/>
            <person name="Karol K.G."/>
            <person name="Hedrich R."/>
            <person name="Ulvskov P."/>
            <person name="Glockner G."/>
            <person name="Delwiche C.F."/>
            <person name="Petrasek J."/>
            <person name="Van de Peer Y."/>
            <person name="Friml J."/>
            <person name="Beilby M."/>
            <person name="Dolan L."/>
            <person name="Kohara Y."/>
            <person name="Sugano S."/>
            <person name="Fujiyama A."/>
            <person name="Delaux P.-M."/>
            <person name="Quint M."/>
            <person name="TheiBen G."/>
            <person name="Hagemann M."/>
            <person name="Harholt J."/>
            <person name="Dunand C."/>
            <person name="Zachgo S."/>
            <person name="Langdale J."/>
            <person name="Maumus F."/>
            <person name="Straeten D.V.D."/>
            <person name="Gould S.B."/>
            <person name="Rensing S.A."/>
        </authorList>
    </citation>
    <scope>NUCLEOTIDE SEQUENCE [LARGE SCALE GENOMIC DNA]</scope>
    <source>
        <strain evidence="2 3">S276</strain>
    </source>
</reference>
<dbReference type="EMBL" id="BFEA01000187">
    <property type="protein sequence ID" value="GBG73673.1"/>
    <property type="molecule type" value="Genomic_DNA"/>
</dbReference>
<evidence type="ECO:0008006" key="4">
    <source>
        <dbReference type="Google" id="ProtNLM"/>
    </source>
</evidence>
<sequence length="350" mass="37643">MGTQLCRQASTSTYTDLLEGRTLVGYDVGLVNLSFGLRSGSVEDVTHTVLMNPTFGTNHTTPSVRALGPPDNRAWRSGQPGNERGLFPPRRGAVGTTGEAASRTRTSGSGPCGSTTPGGTIDGRRDDDECSAAEVVGRKMGVTSRNVVDCGRRWDNLYPQFKTVHKFMGESGKPNFFTLTSGERKERGFDFQMDERVYSEMTTMSRGDHTIHPTNLADTGAAGVVQMAGPRGGRNESGGSEGCGDGLDDDQGSTRDSTFSGGGGGGGGKRKNVRQQTFDTIVDIMKEHGNLMATTVDSASKRQCSIQTRQCDILERELEVQKEHYVNADEANFMMCNALLEIAKAICEQS</sequence>
<evidence type="ECO:0000313" key="3">
    <source>
        <dbReference type="Proteomes" id="UP000265515"/>
    </source>
</evidence>
<dbReference type="PANTHER" id="PTHR33492">
    <property type="entry name" value="OSJNBA0043A12.37 PROTEIN-RELATED"/>
    <property type="match status" value="1"/>
</dbReference>
<keyword evidence="3" id="KW-1185">Reference proteome</keyword>
<dbReference type="AlphaFoldDB" id="A0A388KUP9"/>
<accession>A0A388KUP9</accession>
<dbReference type="Gramene" id="GBG73673">
    <property type="protein sequence ID" value="GBG73673"/>
    <property type="gene ID" value="CBR_g17015"/>
</dbReference>